<evidence type="ECO:0000313" key="3">
    <source>
        <dbReference type="EMBL" id="GAA4062457.1"/>
    </source>
</evidence>
<organism evidence="3 4">
    <name type="scientific">Amphibacillus indicireducens</name>
    <dbReference type="NCBI Taxonomy" id="1076330"/>
    <lineage>
        <taxon>Bacteria</taxon>
        <taxon>Bacillati</taxon>
        <taxon>Bacillota</taxon>
        <taxon>Bacilli</taxon>
        <taxon>Bacillales</taxon>
        <taxon>Bacillaceae</taxon>
        <taxon>Amphibacillus</taxon>
    </lineage>
</organism>
<evidence type="ECO:0000313" key="4">
    <source>
        <dbReference type="Proteomes" id="UP001501734"/>
    </source>
</evidence>
<evidence type="ECO:0008006" key="5">
    <source>
        <dbReference type="Google" id="ProtNLM"/>
    </source>
</evidence>
<gene>
    <name evidence="3" type="ORF">GCM10022410_06560</name>
</gene>
<evidence type="ECO:0000259" key="1">
    <source>
        <dbReference type="Pfam" id="PF09664"/>
    </source>
</evidence>
<evidence type="ECO:0000259" key="2">
    <source>
        <dbReference type="Pfam" id="PF11796"/>
    </source>
</evidence>
<dbReference type="Pfam" id="PF11796">
    <property type="entry name" value="DUF3323"/>
    <property type="match status" value="1"/>
</dbReference>
<reference evidence="4" key="1">
    <citation type="journal article" date="2019" name="Int. J. Syst. Evol. Microbiol.">
        <title>The Global Catalogue of Microorganisms (GCM) 10K type strain sequencing project: providing services to taxonomists for standard genome sequencing and annotation.</title>
        <authorList>
            <consortium name="The Broad Institute Genomics Platform"/>
            <consortium name="The Broad Institute Genome Sequencing Center for Infectious Disease"/>
            <person name="Wu L."/>
            <person name="Ma J."/>
        </authorList>
    </citation>
    <scope>NUCLEOTIDE SEQUENCE [LARGE SCALE GENOMIC DNA]</scope>
    <source>
        <strain evidence="4">JCM 17250</strain>
    </source>
</reference>
<dbReference type="Pfam" id="PF09664">
    <property type="entry name" value="DUF2399"/>
    <property type="match status" value="1"/>
</dbReference>
<dbReference type="InterPro" id="IPR024465">
    <property type="entry name" value="DUF2399"/>
</dbReference>
<sequence>MENNEKFFATEVFRKLANELRRRYYLNGDYGQTIGLQTFSSLDTDRLRALLGLTPIAWTKKKRLSITDLEHALKNSAFSWSIDEFVTYMTKKPLILKAEEDAQVAKRFERFCVKLDQIDRIFTANLSEPQLISWFNKTENNFEHFQIVAKALAQLPTEYTRMPVFAYQQTGNPHAFDDNQQAGMLLLQMLQSLSQLPETDDHLAAVEVKNQLLDQFYLLRDDINNYVAVKGLTAETDGKANQMWTQACIEQCSWNVPLKEILRMETIRPYQGTKLLIVENSGVYSILLDALPEIPMICSSGQFTYAVWRLLRKLVQTDTQMYYVGDLDPEGLVMAQSLLNRFPDNMKTVGMNLNNYHLASRPSTLTEQRLKQLRLIKEPSLIEIAEQIKETGQTAMQEGFLRELINELK</sequence>
<dbReference type="SUPFAM" id="SSF56726">
    <property type="entry name" value="DNA topoisomerase IV, alpha subunit"/>
    <property type="match status" value="1"/>
</dbReference>
<keyword evidence="4" id="KW-1185">Reference proteome</keyword>
<dbReference type="InterPro" id="IPR036078">
    <property type="entry name" value="Spo11/TopoVI_A_sf"/>
</dbReference>
<comment type="caution">
    <text evidence="3">The sequence shown here is derived from an EMBL/GenBank/DDBJ whole genome shotgun (WGS) entry which is preliminary data.</text>
</comment>
<dbReference type="EMBL" id="BAABDL010000035">
    <property type="protein sequence ID" value="GAA4062457.1"/>
    <property type="molecule type" value="Genomic_DNA"/>
</dbReference>
<name>A0ABP7V9G4_9BACI</name>
<dbReference type="InterPro" id="IPR024466">
    <property type="entry name" value="CHP02679_N"/>
</dbReference>
<dbReference type="RefSeq" id="WP_344910295.1">
    <property type="nucleotide sequence ID" value="NZ_BAABDL010000035.1"/>
</dbReference>
<accession>A0ABP7V9G4</accession>
<feature type="domain" description="DUF2399" evidence="1">
    <location>
        <begin position="254"/>
        <end position="408"/>
    </location>
</feature>
<dbReference type="Proteomes" id="UP001501734">
    <property type="component" value="Unassembled WGS sequence"/>
</dbReference>
<proteinExistence type="predicted"/>
<protein>
    <recommendedName>
        <fullName evidence="5">TIGR02679 family protein</fullName>
    </recommendedName>
</protein>
<feature type="domain" description="Conserved hypothetical protein CHP02679 N terminus" evidence="2">
    <location>
        <begin position="33"/>
        <end position="233"/>
    </location>
</feature>